<dbReference type="InterPro" id="IPR003497">
    <property type="entry name" value="BRO_N_domain"/>
</dbReference>
<organism evidence="3 4">
    <name type="scientific">Streptomyces seoulensis</name>
    <dbReference type="NCBI Taxonomy" id="73044"/>
    <lineage>
        <taxon>Bacteria</taxon>
        <taxon>Bacillati</taxon>
        <taxon>Actinomycetota</taxon>
        <taxon>Actinomycetes</taxon>
        <taxon>Kitasatosporales</taxon>
        <taxon>Streptomycetaceae</taxon>
        <taxon>Streptomyces</taxon>
    </lineage>
</organism>
<dbReference type="STRING" id="73044.GCA_000725795_00291"/>
<dbReference type="GeneID" id="300100060"/>
<evidence type="ECO:0000259" key="2">
    <source>
        <dbReference type="PROSITE" id="PS51750"/>
    </source>
</evidence>
<dbReference type="PROSITE" id="PS51750">
    <property type="entry name" value="BRO_N"/>
    <property type="match status" value="1"/>
</dbReference>
<dbReference type="SMART" id="SM01040">
    <property type="entry name" value="Bro-N"/>
    <property type="match status" value="1"/>
</dbReference>
<dbReference type="PANTHER" id="PTHR36180:SF2">
    <property type="entry name" value="BRO FAMILY PROTEIN"/>
    <property type="match status" value="1"/>
</dbReference>
<dbReference type="GO" id="GO:0003677">
    <property type="term" value="F:DNA binding"/>
    <property type="evidence" value="ECO:0007669"/>
    <property type="project" value="UniProtKB-KW"/>
</dbReference>
<proteinExistence type="predicted"/>
<protein>
    <submittedName>
        <fullName evidence="3">DNA-binding protein</fullName>
    </submittedName>
</protein>
<dbReference type="KEGG" id="sseo:D0Z67_14110"/>
<accession>A0A4P6TVA7</accession>
<dbReference type="PANTHER" id="PTHR36180">
    <property type="entry name" value="DNA-BINDING PROTEIN-RELATED-RELATED"/>
    <property type="match status" value="1"/>
</dbReference>
<feature type="domain" description="Bro-N" evidence="2">
    <location>
        <begin position="15"/>
        <end position="135"/>
    </location>
</feature>
<dbReference type="Pfam" id="PF02498">
    <property type="entry name" value="Bro-N"/>
    <property type="match status" value="1"/>
</dbReference>
<keyword evidence="4" id="KW-1185">Reference proteome</keyword>
<evidence type="ECO:0000313" key="3">
    <source>
        <dbReference type="EMBL" id="QBJ91310.1"/>
    </source>
</evidence>
<dbReference type="OrthoDB" id="4318391at2"/>
<dbReference type="AlphaFoldDB" id="A0A4P6TVA7"/>
<keyword evidence="1" id="KW-0175">Coiled coil</keyword>
<dbReference type="Proteomes" id="UP000292547">
    <property type="component" value="Chromosome"/>
</dbReference>
<evidence type="ECO:0000256" key="1">
    <source>
        <dbReference type="SAM" id="Coils"/>
    </source>
</evidence>
<keyword evidence="3" id="KW-0238">DNA-binding</keyword>
<dbReference type="EMBL" id="CP032229">
    <property type="protein sequence ID" value="QBJ91310.1"/>
    <property type="molecule type" value="Genomic_DNA"/>
</dbReference>
<gene>
    <name evidence="3" type="ORF">D0Z67_14110</name>
</gene>
<dbReference type="RefSeq" id="WP_031179158.1">
    <property type="nucleotide sequence ID" value="NZ_CP032229.1"/>
</dbReference>
<reference evidence="3 4" key="1">
    <citation type="submission" date="2018-08" db="EMBL/GenBank/DDBJ databases">
        <title>The complete genome sequence of Streptomyces seoulensis, a pioneer strain for nickel superoxide dismutase discovery.</title>
        <authorList>
            <person name="Shin J."/>
            <person name="Lee J.-S."/>
            <person name="Lee E.-J."/>
            <person name="Youn H.-D."/>
        </authorList>
    </citation>
    <scope>NUCLEOTIDE SEQUENCE [LARGE SCALE GENOMIC DNA]</scope>
    <source>
        <strain evidence="3 4">KCTC 9819</strain>
    </source>
</reference>
<evidence type="ECO:0000313" key="4">
    <source>
        <dbReference type="Proteomes" id="UP000292547"/>
    </source>
</evidence>
<feature type="coiled-coil region" evidence="1">
    <location>
        <begin position="162"/>
        <end position="190"/>
    </location>
</feature>
<sequence>MYEHYDTTRLPERDAIDIDDFVFAATGARVRRLTTPDGEHWFPAVDVATRLGYVNTRQALLHHVPTDGHQSLEDLARSVYGEDTLRKIAGRGLKKSMRMVNLRSLITLVNACTKPECAPFKAWVSEVIVTIQRDGTYSLDPAPLQTTPGTSYVMPAQVADAIVRLEERNLRADEALAAAQEEHLAELRRANDERGKVSEHLARQTEQLGTLTHQVTGVQHVLTRIADALDQIVDRMRPAPTPQDPPLTAQHLLATWRDRNLVVTEDVHAVAAHLAPGLVRGPVACRLEDVATRTGLTLARVHDCVRMLIKRGCVRQSGSVADGVPVYTLP</sequence>
<name>A0A4P6TVA7_STRSO</name>